<reference evidence="4" key="1">
    <citation type="submission" date="2023-07" db="EMBL/GenBank/DDBJ databases">
        <title>Chromosome-level genome assembly of Artemia franciscana.</title>
        <authorList>
            <person name="Jo E."/>
        </authorList>
    </citation>
    <scope>NUCLEOTIDE SEQUENCE</scope>
    <source>
        <tissue evidence="4">Whole body</tissue>
    </source>
</reference>
<dbReference type="AlphaFoldDB" id="A0AA88LED3"/>
<feature type="domain" description="DDE Tnp4" evidence="3">
    <location>
        <begin position="77"/>
        <end position="177"/>
    </location>
</feature>
<gene>
    <name evidence="4" type="ORF">QYM36_003845</name>
</gene>
<dbReference type="EMBL" id="JAVRJZ010000006">
    <property type="protein sequence ID" value="KAK2721676.1"/>
    <property type="molecule type" value="Genomic_DNA"/>
</dbReference>
<protein>
    <recommendedName>
        <fullName evidence="3">DDE Tnp4 domain-containing protein</fullName>
    </recommendedName>
</protein>
<keyword evidence="2" id="KW-0479">Metal-binding</keyword>
<dbReference type="InterPro" id="IPR027806">
    <property type="entry name" value="HARBI1_dom"/>
</dbReference>
<name>A0AA88LED3_ARTSF</name>
<dbReference type="GO" id="GO:0046872">
    <property type="term" value="F:metal ion binding"/>
    <property type="evidence" value="ECO:0007669"/>
    <property type="project" value="UniProtKB-KW"/>
</dbReference>
<evidence type="ECO:0000256" key="1">
    <source>
        <dbReference type="ARBA" id="ARBA00001968"/>
    </source>
</evidence>
<sequence length="177" mass="19874">MREAIPRKAGLALTILCLASGDSTYSLLLLFRILTSTISLVVRETCAVIRESLQPLYMKPPRKEDLKLVVNISLLGIGDARFKLPYVDVGAKGRENDSEIFIRSAFGSALCEGRLLIPKSAEPPRLNEKLSCVFVGNEAFPLKENMRPYGRVRNLSLEQKIYNYKLSRAQRVIENAF</sequence>
<evidence type="ECO:0000313" key="4">
    <source>
        <dbReference type="EMBL" id="KAK2721676.1"/>
    </source>
</evidence>
<comment type="caution">
    <text evidence="4">The sequence shown here is derived from an EMBL/GenBank/DDBJ whole genome shotgun (WGS) entry which is preliminary data.</text>
</comment>
<organism evidence="4 5">
    <name type="scientific">Artemia franciscana</name>
    <name type="common">Brine shrimp</name>
    <name type="synonym">Artemia sanfranciscana</name>
    <dbReference type="NCBI Taxonomy" id="6661"/>
    <lineage>
        <taxon>Eukaryota</taxon>
        <taxon>Metazoa</taxon>
        <taxon>Ecdysozoa</taxon>
        <taxon>Arthropoda</taxon>
        <taxon>Crustacea</taxon>
        <taxon>Branchiopoda</taxon>
        <taxon>Anostraca</taxon>
        <taxon>Artemiidae</taxon>
        <taxon>Artemia</taxon>
    </lineage>
</organism>
<evidence type="ECO:0000259" key="3">
    <source>
        <dbReference type="Pfam" id="PF13359"/>
    </source>
</evidence>
<dbReference type="Pfam" id="PF13359">
    <property type="entry name" value="DDE_Tnp_4"/>
    <property type="match status" value="1"/>
</dbReference>
<evidence type="ECO:0000313" key="5">
    <source>
        <dbReference type="Proteomes" id="UP001187531"/>
    </source>
</evidence>
<keyword evidence="5" id="KW-1185">Reference proteome</keyword>
<evidence type="ECO:0000256" key="2">
    <source>
        <dbReference type="ARBA" id="ARBA00022723"/>
    </source>
</evidence>
<proteinExistence type="predicted"/>
<dbReference type="Proteomes" id="UP001187531">
    <property type="component" value="Unassembled WGS sequence"/>
</dbReference>
<comment type="cofactor">
    <cofactor evidence="1">
        <name>a divalent metal cation</name>
        <dbReference type="ChEBI" id="CHEBI:60240"/>
    </cofactor>
</comment>
<accession>A0AA88LED3</accession>